<evidence type="ECO:0000256" key="1">
    <source>
        <dbReference type="SAM" id="Coils"/>
    </source>
</evidence>
<evidence type="ECO:0000259" key="3">
    <source>
        <dbReference type="PROSITE" id="PS50234"/>
    </source>
</evidence>
<dbReference type="SMART" id="SM00327">
    <property type="entry name" value="VWA"/>
    <property type="match status" value="1"/>
</dbReference>
<dbReference type="InterPro" id="IPR002035">
    <property type="entry name" value="VWF_A"/>
</dbReference>
<dbReference type="STRING" id="255247.ABE41_005095"/>
<evidence type="ECO:0000313" key="4">
    <source>
        <dbReference type="EMBL" id="ANX11374.1"/>
    </source>
</evidence>
<name>A0A1B1Z1W4_9BACL</name>
<gene>
    <name evidence="4" type="ORF">ABE41_005095</name>
</gene>
<evidence type="ECO:0000256" key="2">
    <source>
        <dbReference type="SAM" id="MobiDB-lite"/>
    </source>
</evidence>
<dbReference type="Pfam" id="PF00092">
    <property type="entry name" value="VWA"/>
    <property type="match status" value="1"/>
</dbReference>
<protein>
    <submittedName>
        <fullName evidence="4">Amino acid dehydrogenase</fullName>
    </submittedName>
</protein>
<organism evidence="4 5">
    <name type="scientific">Fictibacillus arsenicus</name>
    <dbReference type="NCBI Taxonomy" id="255247"/>
    <lineage>
        <taxon>Bacteria</taxon>
        <taxon>Bacillati</taxon>
        <taxon>Bacillota</taxon>
        <taxon>Bacilli</taxon>
        <taxon>Bacillales</taxon>
        <taxon>Fictibacillaceae</taxon>
        <taxon>Fictibacillus</taxon>
    </lineage>
</organism>
<feature type="domain" description="VWFA" evidence="3">
    <location>
        <begin position="161"/>
        <end position="350"/>
    </location>
</feature>
<dbReference type="OrthoDB" id="9783818at2"/>
<feature type="coiled-coil region" evidence="1">
    <location>
        <begin position="426"/>
        <end position="453"/>
    </location>
</feature>
<dbReference type="SUPFAM" id="SSF53300">
    <property type="entry name" value="vWA-like"/>
    <property type="match status" value="1"/>
</dbReference>
<dbReference type="AlphaFoldDB" id="A0A1B1Z1W4"/>
<feature type="region of interest" description="Disordered" evidence="2">
    <location>
        <begin position="19"/>
        <end position="49"/>
    </location>
</feature>
<accession>A0A1B1Z1W4</accession>
<sequence>MAVLLFLSLAMLAGCSESEEKASEKEINIKTEKTSEKKEPEKIPDAPKELEDMIKQQPGVLMEKYMEPKLEGLSGWAGYDYINFYKDEFQPLAEKEIKSYFSKNKDLSSQEIYNYLVYQLASGQYESYYEQLLSYEHGYEMPELPSGPDEIEEEKKPKKTNVVILVDASGSMKAEVDGGVKMDLAKETIKKFTNDLPDDTSVSLFAYGHIGSGDDSDKAKSCEGIEEVYPLKVYEAAALDASLNSFKASGWTPLAGAIEKANELLSKYPESEYENIVYIVSDGVETCGGDPVAAANKLTDKNTKAKLNIIGFDVDDKGQQQLMKVADAGNGKYASVRDKASLEDQVLKKWRPTIGQLVWTQGVSGQDYIDAQKRMNDIYNPLFHISTNEGNRIRNAVYFLQQNNLIPREKGNEVIDLADASAELRNEHFKKIKEEKQAEAERVQKDINAKVEAWKQQWRDEINE</sequence>
<keyword evidence="5" id="KW-1185">Reference proteome</keyword>
<dbReference type="Proteomes" id="UP000077412">
    <property type="component" value="Chromosome"/>
</dbReference>
<dbReference type="KEGG" id="far:ABE41_005095"/>
<proteinExistence type="predicted"/>
<dbReference type="Gene3D" id="3.40.50.410">
    <property type="entry name" value="von Willebrand factor, type A domain"/>
    <property type="match status" value="1"/>
</dbReference>
<dbReference type="InterPro" id="IPR036465">
    <property type="entry name" value="vWFA_dom_sf"/>
</dbReference>
<dbReference type="EMBL" id="CP016761">
    <property type="protein sequence ID" value="ANX11374.1"/>
    <property type="molecule type" value="Genomic_DNA"/>
</dbReference>
<reference evidence="4 5" key="1">
    <citation type="submission" date="2016-08" db="EMBL/GenBank/DDBJ databases">
        <title>Complete genome sequence of Fictibacillus arsenicus G25-54, a strain with toxicity to nematodes and a potential arsenic-resistance activity.</title>
        <authorList>
            <person name="Zheng Z."/>
        </authorList>
    </citation>
    <scope>NUCLEOTIDE SEQUENCE [LARGE SCALE GENOMIC DNA]</scope>
    <source>
        <strain evidence="4 5">G25-54</strain>
    </source>
</reference>
<keyword evidence="1" id="KW-0175">Coiled coil</keyword>
<evidence type="ECO:0000313" key="5">
    <source>
        <dbReference type="Proteomes" id="UP000077412"/>
    </source>
</evidence>
<dbReference type="PROSITE" id="PS50234">
    <property type="entry name" value="VWFA"/>
    <property type="match status" value="1"/>
</dbReference>